<evidence type="ECO:0000313" key="2">
    <source>
        <dbReference type="Proteomes" id="UP000077202"/>
    </source>
</evidence>
<reference evidence="1" key="1">
    <citation type="submission" date="2016-03" db="EMBL/GenBank/DDBJ databases">
        <title>Mechanisms controlling the formation of the plant cell surface in tip-growing cells are functionally conserved among land plants.</title>
        <authorList>
            <person name="Honkanen S."/>
            <person name="Jones V.A."/>
            <person name="Morieri G."/>
            <person name="Champion C."/>
            <person name="Hetherington A.J."/>
            <person name="Kelly S."/>
            <person name="Saint-Marcoux D."/>
            <person name="Proust H."/>
            <person name="Prescott H."/>
            <person name="Dolan L."/>
        </authorList>
    </citation>
    <scope>NUCLEOTIDE SEQUENCE [LARGE SCALE GENOMIC DNA]</scope>
    <source>
        <tissue evidence="1">Whole gametophyte</tissue>
    </source>
</reference>
<name>A0A176VF28_MARPO</name>
<organism evidence="1 2">
    <name type="scientific">Marchantia polymorpha subsp. ruderalis</name>
    <dbReference type="NCBI Taxonomy" id="1480154"/>
    <lineage>
        <taxon>Eukaryota</taxon>
        <taxon>Viridiplantae</taxon>
        <taxon>Streptophyta</taxon>
        <taxon>Embryophyta</taxon>
        <taxon>Marchantiophyta</taxon>
        <taxon>Marchantiopsida</taxon>
        <taxon>Marchantiidae</taxon>
        <taxon>Marchantiales</taxon>
        <taxon>Marchantiaceae</taxon>
        <taxon>Marchantia</taxon>
    </lineage>
</organism>
<gene>
    <name evidence="1" type="ORF">AXG93_4751s1010</name>
</gene>
<dbReference type="Proteomes" id="UP000077202">
    <property type="component" value="Unassembled WGS sequence"/>
</dbReference>
<dbReference type="EMBL" id="LVLJ01003911">
    <property type="protein sequence ID" value="OAE19197.1"/>
    <property type="molecule type" value="Genomic_DNA"/>
</dbReference>
<dbReference type="AlphaFoldDB" id="A0A176VF28"/>
<sequence length="144" mass="15630">MGSDDGVMAKLHPPFRAARMTWPIPAVTRRGGVAASGVPRRPWLVARGSLGNEPNAFKPLQPRTFTSATFGRRPKRERGLTCTRADTWINARRDSGSSFRSRPIGALGSGAWARGGGRLEFRDSVRTVALMIQAEQQTVAKLGS</sequence>
<protein>
    <submittedName>
        <fullName evidence="1">Uncharacterized protein</fullName>
    </submittedName>
</protein>
<evidence type="ECO:0000313" key="1">
    <source>
        <dbReference type="EMBL" id="OAE19197.1"/>
    </source>
</evidence>
<accession>A0A176VF28</accession>
<comment type="caution">
    <text evidence="1">The sequence shown here is derived from an EMBL/GenBank/DDBJ whole genome shotgun (WGS) entry which is preliminary data.</text>
</comment>
<keyword evidence="2" id="KW-1185">Reference proteome</keyword>
<proteinExistence type="predicted"/>